<dbReference type="Pfam" id="PF04967">
    <property type="entry name" value="HTH_10"/>
    <property type="match status" value="1"/>
</dbReference>
<dbReference type="InterPro" id="IPR013324">
    <property type="entry name" value="RNA_pol_sigma_r3/r4-like"/>
</dbReference>
<dbReference type="InterPro" id="IPR036388">
    <property type="entry name" value="WH-like_DNA-bd_sf"/>
</dbReference>
<dbReference type="HOGENOM" id="CLU_076274_0_0_2"/>
<dbReference type="STRING" id="797302.Halru_1533"/>
<dbReference type="PANTHER" id="PTHR34236">
    <property type="entry name" value="DIMETHYL SULFOXIDE REDUCTASE TRANSCRIPTIONAL ACTIVATOR"/>
    <property type="match status" value="1"/>
</dbReference>
<dbReference type="KEGG" id="hru:Halru_1533"/>
<dbReference type="InterPro" id="IPR007050">
    <property type="entry name" value="HTH_bacterioopsin"/>
</dbReference>
<dbReference type="AlphaFoldDB" id="L0ID38"/>
<dbReference type="Pfam" id="PF15915">
    <property type="entry name" value="BAT"/>
    <property type="match status" value="1"/>
</dbReference>
<feature type="compositionally biased region" description="Basic and acidic residues" evidence="3">
    <location>
        <begin position="10"/>
        <end position="27"/>
    </location>
</feature>
<dbReference type="Gene3D" id="1.10.10.10">
    <property type="entry name" value="Winged helix-like DNA-binding domain superfamily/Winged helix DNA-binding domain"/>
    <property type="match status" value="1"/>
</dbReference>
<keyword evidence="2" id="KW-0804">Transcription</keyword>
<dbReference type="InterPro" id="IPR031803">
    <property type="entry name" value="BAT_GAF/HTH-assoc"/>
</dbReference>
<dbReference type="PANTHER" id="PTHR34236:SF1">
    <property type="entry name" value="DIMETHYL SULFOXIDE REDUCTASE TRANSCRIPTIONAL ACTIVATOR"/>
    <property type="match status" value="1"/>
</dbReference>
<dbReference type="eggNOG" id="arCOG02280">
    <property type="taxonomic scope" value="Archaea"/>
</dbReference>
<organism evidence="5 6">
    <name type="scientific">Halovivax ruber (strain DSM 18193 / JCM 13892 / XH-70)</name>
    <dbReference type="NCBI Taxonomy" id="797302"/>
    <lineage>
        <taxon>Archaea</taxon>
        <taxon>Methanobacteriati</taxon>
        <taxon>Methanobacteriota</taxon>
        <taxon>Stenosarchaea group</taxon>
        <taxon>Halobacteria</taxon>
        <taxon>Halobacteriales</taxon>
        <taxon>Natrialbaceae</taxon>
        <taxon>Halovivax</taxon>
    </lineage>
</organism>
<dbReference type="SUPFAM" id="SSF88659">
    <property type="entry name" value="Sigma3 and sigma4 domains of RNA polymerase sigma factors"/>
    <property type="match status" value="1"/>
</dbReference>
<dbReference type="Proteomes" id="UP000010846">
    <property type="component" value="Chromosome"/>
</dbReference>
<accession>L0ID38</accession>
<evidence type="ECO:0000256" key="3">
    <source>
        <dbReference type="SAM" id="MobiDB-lite"/>
    </source>
</evidence>
<evidence type="ECO:0000256" key="2">
    <source>
        <dbReference type="ARBA" id="ARBA00023163"/>
    </source>
</evidence>
<dbReference type="RefSeq" id="WP_015300785.1">
    <property type="nucleotide sequence ID" value="NC_019964.1"/>
</dbReference>
<keyword evidence="1" id="KW-0805">Transcription regulation</keyword>
<name>L0ID38_HALRX</name>
<reference evidence="5" key="1">
    <citation type="submission" date="2011-09" db="EMBL/GenBank/DDBJ databases">
        <title>Complete sequence of Halovivax ruber XH-70.</title>
        <authorList>
            <consortium name="US DOE Joint Genome Institute"/>
            <person name="Lucas S."/>
            <person name="Han J."/>
            <person name="Lapidus A."/>
            <person name="Cheng J.-F."/>
            <person name="Goodwin L."/>
            <person name="Pitluck S."/>
            <person name="Peters L."/>
            <person name="Mikhailova N."/>
            <person name="Davenport K."/>
            <person name="Detter J.C."/>
            <person name="Han C."/>
            <person name="Tapia R."/>
            <person name="Land M."/>
            <person name="Hauser L."/>
            <person name="Kyrpides N."/>
            <person name="Ivanova N."/>
            <person name="Pagani I."/>
            <person name="Sproer C."/>
            <person name="Anderson I."/>
            <person name="Woyke T."/>
        </authorList>
    </citation>
    <scope>NUCLEOTIDE SEQUENCE</scope>
    <source>
        <strain evidence="5">XH-70</strain>
    </source>
</reference>
<feature type="domain" description="HTH cro/C1-type" evidence="4">
    <location>
        <begin position="208"/>
        <end position="228"/>
    </location>
</feature>
<keyword evidence="6" id="KW-1185">Reference proteome</keyword>
<gene>
    <name evidence="5" type="ordered locus">Halru_1533</name>
</gene>
<proteinExistence type="predicted"/>
<dbReference type="GeneID" id="14376320"/>
<evidence type="ECO:0000256" key="1">
    <source>
        <dbReference type="ARBA" id="ARBA00023015"/>
    </source>
</evidence>
<dbReference type="EMBL" id="CP003050">
    <property type="protein sequence ID" value="AGB16141.1"/>
    <property type="molecule type" value="Genomic_DNA"/>
</dbReference>
<feature type="region of interest" description="Disordered" evidence="3">
    <location>
        <begin position="1"/>
        <end position="33"/>
    </location>
</feature>
<dbReference type="OrthoDB" id="51502at2157"/>
<dbReference type="PROSITE" id="PS50943">
    <property type="entry name" value="HTH_CROC1"/>
    <property type="match status" value="1"/>
</dbReference>
<dbReference type="InterPro" id="IPR001387">
    <property type="entry name" value="Cro/C1-type_HTH"/>
</dbReference>
<evidence type="ECO:0000313" key="5">
    <source>
        <dbReference type="EMBL" id="AGB16141.1"/>
    </source>
</evidence>
<protein>
    <submittedName>
        <fullName evidence="5">Putative DNA binding protein</fullName>
    </submittedName>
</protein>
<sequence>MSTDARQSGPRRETESGPVERTRRDRTPATAGDGVVAELHLDHDRLLLRPTLRSIDDVSVTPEYRARNDGVCYQFVTVRGGQLSDLLAAFERDPTVANPVCVDRTGDRVAFRLEVTDRAVSLSGPIAEQGGRVLDADGTTAAWIFQLQFPSRDALVAFNDACKDRDISVQVTQLRSSSDDAEPVLGLTDKQQHLLSVAYELGYFDVPRGISQDELAAKLGVSKSAISQRLRRAMTELCATSLSSPGGAAPSGD</sequence>
<evidence type="ECO:0000313" key="6">
    <source>
        <dbReference type="Proteomes" id="UP000010846"/>
    </source>
</evidence>
<evidence type="ECO:0000259" key="4">
    <source>
        <dbReference type="PROSITE" id="PS50943"/>
    </source>
</evidence>